<dbReference type="CDD" id="cd11524">
    <property type="entry name" value="SYLF"/>
    <property type="match status" value="1"/>
</dbReference>
<feature type="region of interest" description="Disordered" evidence="1">
    <location>
        <begin position="600"/>
        <end position="693"/>
    </location>
</feature>
<feature type="compositionally biased region" description="Polar residues" evidence="1">
    <location>
        <begin position="650"/>
        <end position="674"/>
    </location>
</feature>
<feature type="region of interest" description="Disordered" evidence="1">
    <location>
        <begin position="480"/>
        <end position="564"/>
    </location>
</feature>
<evidence type="ECO:0000256" key="1">
    <source>
        <dbReference type="SAM" id="MobiDB-lite"/>
    </source>
</evidence>
<dbReference type="Proteomes" id="UP000016801">
    <property type="component" value="Unassembled WGS sequence"/>
</dbReference>
<evidence type="ECO:0000259" key="2">
    <source>
        <dbReference type="Pfam" id="PF04366"/>
    </source>
</evidence>
<dbReference type="PANTHER" id="PTHR15629">
    <property type="entry name" value="SH3YL1 PROTEIN"/>
    <property type="match status" value="1"/>
</dbReference>
<gene>
    <name evidence="3" type="ORF">CPUR_02454</name>
</gene>
<feature type="compositionally biased region" description="Polar residues" evidence="1">
    <location>
        <begin position="864"/>
        <end position="875"/>
    </location>
</feature>
<dbReference type="InterPro" id="IPR007461">
    <property type="entry name" value="Ysc84_actin-binding"/>
</dbReference>
<evidence type="ECO:0000313" key="4">
    <source>
        <dbReference type="Proteomes" id="UP000016801"/>
    </source>
</evidence>
<feature type="compositionally biased region" description="Polar residues" evidence="1">
    <location>
        <begin position="416"/>
        <end position="446"/>
    </location>
</feature>
<proteinExistence type="predicted"/>
<reference evidence="3 4" key="1">
    <citation type="journal article" date="2013" name="PLoS Genet.">
        <title>Plant-symbiotic fungi as chemical engineers: Multi-genome analysis of the Clavicipitaceae reveals dynamics of alkaloid loci.</title>
        <authorList>
            <person name="Schardl C.L."/>
            <person name="Young C.A."/>
            <person name="Hesse U."/>
            <person name="Amyotte S.G."/>
            <person name="Andreeva K."/>
            <person name="Calie P.J."/>
            <person name="Fleetwood D.J."/>
            <person name="Haws D.C."/>
            <person name="Moore N."/>
            <person name="Oeser B."/>
            <person name="Panaccione D.G."/>
            <person name="Schweri K.K."/>
            <person name="Voisey C.R."/>
            <person name="Farman M.L."/>
            <person name="Jaromczyk J.W."/>
            <person name="Roe B.A."/>
            <person name="O'Sullivan D.M."/>
            <person name="Scott B."/>
            <person name="Tudzynski P."/>
            <person name="An Z."/>
            <person name="Arnaoudova E.G."/>
            <person name="Bullock C.T."/>
            <person name="Charlton N.D."/>
            <person name="Chen L."/>
            <person name="Cox M."/>
            <person name="Dinkins R.D."/>
            <person name="Florea S."/>
            <person name="Glenn A.E."/>
            <person name="Gordon A."/>
            <person name="Gueldener U."/>
            <person name="Harris D.R."/>
            <person name="Hollin W."/>
            <person name="Jaromczyk J."/>
            <person name="Johnson R.D."/>
            <person name="Khan A.K."/>
            <person name="Leistner E."/>
            <person name="Leuchtmann A."/>
            <person name="Li C."/>
            <person name="Liu J."/>
            <person name="Liu J."/>
            <person name="Liu M."/>
            <person name="Mace W."/>
            <person name="Machado C."/>
            <person name="Nagabhyru P."/>
            <person name="Pan J."/>
            <person name="Schmid J."/>
            <person name="Sugawara K."/>
            <person name="Steiner U."/>
            <person name="Takach J.E."/>
            <person name="Tanaka E."/>
            <person name="Webb J.S."/>
            <person name="Wilson E.V."/>
            <person name="Wiseman J.L."/>
            <person name="Yoshida R."/>
            <person name="Zeng Z."/>
        </authorList>
    </citation>
    <scope>NUCLEOTIDE SEQUENCE [LARGE SCALE GENOMIC DNA]</scope>
    <source>
        <strain evidence="3 4">20.1</strain>
    </source>
</reference>
<dbReference type="GO" id="GO:0035091">
    <property type="term" value="F:phosphatidylinositol binding"/>
    <property type="evidence" value="ECO:0007669"/>
    <property type="project" value="TreeGrafter"/>
</dbReference>
<dbReference type="PhylomeDB" id="M1W3S7"/>
<organism evidence="3 4">
    <name type="scientific">Claviceps purpurea (strain 20.1)</name>
    <name type="common">Ergot fungus</name>
    <name type="synonym">Sphacelia segetum</name>
    <dbReference type="NCBI Taxonomy" id="1111077"/>
    <lineage>
        <taxon>Eukaryota</taxon>
        <taxon>Fungi</taxon>
        <taxon>Dikarya</taxon>
        <taxon>Ascomycota</taxon>
        <taxon>Pezizomycotina</taxon>
        <taxon>Sordariomycetes</taxon>
        <taxon>Hypocreomycetidae</taxon>
        <taxon>Hypocreales</taxon>
        <taxon>Clavicipitaceae</taxon>
        <taxon>Claviceps</taxon>
    </lineage>
</organism>
<accession>M1W3S7</accession>
<dbReference type="InterPro" id="IPR051702">
    <property type="entry name" value="SH3_domain_YSC84-like"/>
</dbReference>
<dbReference type="VEuPathDB" id="FungiDB:CPUR_02454"/>
<dbReference type="OrthoDB" id="443981at2759"/>
<keyword evidence="4" id="KW-1185">Reference proteome</keyword>
<feature type="compositionally biased region" description="Polar residues" evidence="1">
    <location>
        <begin position="453"/>
        <end position="462"/>
    </location>
</feature>
<dbReference type="Pfam" id="PF04366">
    <property type="entry name" value="Ysc84"/>
    <property type="match status" value="1"/>
</dbReference>
<dbReference type="PANTHER" id="PTHR15629:SF8">
    <property type="entry name" value="DUF500 DOMAIN PROTEIN (AFU_ORTHOLOGUE AFUA_5G07310)"/>
    <property type="match status" value="1"/>
</dbReference>
<dbReference type="eggNOG" id="KOG1843">
    <property type="taxonomic scope" value="Eukaryota"/>
</dbReference>
<dbReference type="HOGENOM" id="CLU_009742_0_0_1"/>
<name>M1W3S7_CLAP2</name>
<protein>
    <recommendedName>
        <fullName evidence="2">Ysc84 actin-binding domain-containing protein</fullName>
    </recommendedName>
</protein>
<feature type="compositionally biased region" description="Polar residues" evidence="1">
    <location>
        <begin position="394"/>
        <end position="408"/>
    </location>
</feature>
<sequence>MQRVSAFLPSWDKRSSNLSAPKHHSSGGFIFNWAARNSISISNGTNTTPGPSRPGQSAAKSLARINVSAANRHKVHREAFWPSSLDMESLKAARILKSFCFDGFLAPIQGDTEPVSPRTTQTSTSTTISIAEPQSPVSVMRKIPKRIIQNAAGIAIFTCMRSGLWMTGSGGSGILIARKSDGTWSPPSSIMLHTPTLSFIIGVDIYDCVLVVTNLAALEAITQPRVTLGEDVSLNNGPLTTTLDSDDVAIDWKTLDNTILAYMKARGRYQSVNLQGCILTERANENERFYGAEATQIDILAGNVARHVEETRHLFEVIKLAEGRTDYDKTVVELTDVESTPSDAIIASPRSTASSPRPAFGIVKADDPDPFGILALEMAGLEIREAGSRLRPSSSQFDIISNPRSPSFSRFDRQSMETSMSKSNRASVRSLNTIRSQMTDAGTQTDVGKADTSETTPSTGQSEDGCERVSVDHISKLNGIVADGDHDTGDLAPIENSSRARHSIASLHPERPAIPPRNRPTSSASAIRVDKADSPVETPSTEEEDELDTDTNDADDEDDLDMSDEEPVIIEAVQVQPTRTRAVASRMIHAKGSVVTIAKRVPPPLPTRSPARNSRCANGEGGARSSMALSPLRLAFSEADLRSEEEEPVQETNAERTSGVLQTSKSADLGQTQDPDVVRDFGNAERGTSPPPRQLHMVVQAAPSIDAALQADDAPESAVPEQQTAAKVGNELASSLKMSLPDDDQTDHIPMEQTASEYESMEDGHTEDEVALEVLPAPMEQVASEYESMEDEHTEDEVALKVLPAPMEQAASEYESMEDGHTEDEVALKVLPASMDASDSTATTRKKHTSSTYTRLTEDRWSMDRSSLTTPTSERPLSVAEYTTEEDTPRRSSPEDELEVDDQIIANKAVHEPLKSHLQTPIRST</sequence>
<dbReference type="STRING" id="1111077.M1W3S7"/>
<feature type="region of interest" description="Disordered" evidence="1">
    <location>
        <begin position="394"/>
        <end position="467"/>
    </location>
</feature>
<feature type="domain" description="Ysc84 actin-binding" evidence="2">
    <location>
        <begin position="193"/>
        <end position="319"/>
    </location>
</feature>
<comment type="caution">
    <text evidence="3">The sequence shown here is derived from an EMBL/GenBank/DDBJ whole genome shotgun (WGS) entry which is preliminary data.</text>
</comment>
<dbReference type="AlphaFoldDB" id="M1W3S7"/>
<dbReference type="EMBL" id="CAGA01000010">
    <property type="protein sequence ID" value="CCE28765.1"/>
    <property type="molecule type" value="Genomic_DNA"/>
</dbReference>
<feature type="region of interest" description="Disordered" evidence="1">
    <location>
        <begin position="830"/>
        <end position="925"/>
    </location>
</feature>
<evidence type="ECO:0000313" key="3">
    <source>
        <dbReference type="EMBL" id="CCE28765.1"/>
    </source>
</evidence>
<feature type="compositionally biased region" description="Acidic residues" evidence="1">
    <location>
        <begin position="540"/>
        <end position="564"/>
    </location>
</feature>